<comment type="caution">
    <text evidence="1">The sequence shown here is derived from an EMBL/GenBank/DDBJ whole genome shotgun (WGS) entry which is preliminary data.</text>
</comment>
<organism evidence="1 2">
    <name type="scientific">Ignelater luminosus</name>
    <name type="common">Cucubano</name>
    <name type="synonym">Pyrophorus luminosus</name>
    <dbReference type="NCBI Taxonomy" id="2038154"/>
    <lineage>
        <taxon>Eukaryota</taxon>
        <taxon>Metazoa</taxon>
        <taxon>Ecdysozoa</taxon>
        <taxon>Arthropoda</taxon>
        <taxon>Hexapoda</taxon>
        <taxon>Insecta</taxon>
        <taxon>Pterygota</taxon>
        <taxon>Neoptera</taxon>
        <taxon>Endopterygota</taxon>
        <taxon>Coleoptera</taxon>
        <taxon>Polyphaga</taxon>
        <taxon>Elateriformia</taxon>
        <taxon>Elateroidea</taxon>
        <taxon>Elateridae</taxon>
        <taxon>Agrypninae</taxon>
        <taxon>Pyrophorini</taxon>
        <taxon>Ignelater</taxon>
    </lineage>
</organism>
<keyword evidence="2" id="KW-1185">Reference proteome</keyword>
<reference evidence="1" key="1">
    <citation type="submission" date="2019-08" db="EMBL/GenBank/DDBJ databases">
        <title>The genome of the North American firefly Photinus pyralis.</title>
        <authorList>
            <consortium name="Photinus pyralis genome working group"/>
            <person name="Fallon T.R."/>
            <person name="Sander Lower S.E."/>
            <person name="Weng J.-K."/>
        </authorList>
    </citation>
    <scope>NUCLEOTIDE SEQUENCE</scope>
    <source>
        <strain evidence="1">TRF0915ILg1</strain>
        <tissue evidence="1">Whole body</tissue>
    </source>
</reference>
<proteinExistence type="predicted"/>
<dbReference type="EMBL" id="VTPC01002653">
    <property type="protein sequence ID" value="KAF2899748.1"/>
    <property type="molecule type" value="Genomic_DNA"/>
</dbReference>
<evidence type="ECO:0000313" key="2">
    <source>
        <dbReference type="Proteomes" id="UP000801492"/>
    </source>
</evidence>
<accession>A0A8K0DAP5</accession>
<sequence length="109" mass="12649">MKLFFKQQDKVLKFKGITVLLLTSLKFSLCDNPAKKYLFVQYKFYMNSKINNKLIYSQPPPLESCERGNDPQSDVDPESEILVSSKGFPSVREVQVWSQQVISWITPQK</sequence>
<name>A0A8K0DAP5_IGNLU</name>
<gene>
    <name evidence="1" type="ORF">ILUMI_06432</name>
</gene>
<dbReference type="Proteomes" id="UP000801492">
    <property type="component" value="Unassembled WGS sequence"/>
</dbReference>
<evidence type="ECO:0000313" key="1">
    <source>
        <dbReference type="EMBL" id="KAF2899748.1"/>
    </source>
</evidence>
<protein>
    <submittedName>
        <fullName evidence="1">Uncharacterized protein</fullName>
    </submittedName>
</protein>
<dbReference type="AlphaFoldDB" id="A0A8K0DAP5"/>